<dbReference type="CDD" id="cd06170">
    <property type="entry name" value="LuxR_C_like"/>
    <property type="match status" value="1"/>
</dbReference>
<dbReference type="GO" id="GO:0005737">
    <property type="term" value="C:cytoplasm"/>
    <property type="evidence" value="ECO:0007669"/>
    <property type="project" value="TreeGrafter"/>
</dbReference>
<accession>A0A7W7HPQ7</accession>
<dbReference type="Gene3D" id="1.25.40.10">
    <property type="entry name" value="Tetratricopeptide repeat domain"/>
    <property type="match status" value="1"/>
</dbReference>
<dbReference type="GO" id="GO:0006355">
    <property type="term" value="P:regulation of DNA-templated transcription"/>
    <property type="evidence" value="ECO:0007669"/>
    <property type="project" value="InterPro"/>
</dbReference>
<gene>
    <name evidence="4" type="ORF">Alo02nite_33950</name>
    <name evidence="5" type="ORF">BJ964_008584</name>
</gene>
<dbReference type="PRINTS" id="PR00038">
    <property type="entry name" value="HTHLUXR"/>
</dbReference>
<dbReference type="RefSeq" id="WP_188125978.1">
    <property type="nucleotide sequence ID" value="NZ_BOMP01000047.1"/>
</dbReference>
<dbReference type="InterPro" id="IPR011990">
    <property type="entry name" value="TPR-like_helical_dom_sf"/>
</dbReference>
<keyword evidence="1" id="KW-0547">Nucleotide-binding</keyword>
<dbReference type="InterPro" id="IPR041664">
    <property type="entry name" value="AAA_16"/>
</dbReference>
<dbReference type="SUPFAM" id="SSF52540">
    <property type="entry name" value="P-loop containing nucleoside triphosphate hydrolases"/>
    <property type="match status" value="1"/>
</dbReference>
<dbReference type="InterPro" id="IPR027417">
    <property type="entry name" value="P-loop_NTPase"/>
</dbReference>
<dbReference type="GO" id="GO:0005524">
    <property type="term" value="F:ATP binding"/>
    <property type="evidence" value="ECO:0007669"/>
    <property type="project" value="UniProtKB-KW"/>
</dbReference>
<dbReference type="PROSITE" id="PS50043">
    <property type="entry name" value="HTH_LUXR_2"/>
    <property type="match status" value="1"/>
</dbReference>
<dbReference type="GO" id="GO:0004016">
    <property type="term" value="F:adenylate cyclase activity"/>
    <property type="evidence" value="ECO:0007669"/>
    <property type="project" value="TreeGrafter"/>
</dbReference>
<evidence type="ECO:0000313" key="7">
    <source>
        <dbReference type="Proteomes" id="UP000631312"/>
    </source>
</evidence>
<keyword evidence="5" id="KW-0238">DNA-binding</keyword>
<evidence type="ECO:0000256" key="1">
    <source>
        <dbReference type="ARBA" id="ARBA00022741"/>
    </source>
</evidence>
<dbReference type="PANTHER" id="PTHR16305:SF35">
    <property type="entry name" value="TRANSCRIPTIONAL ACTIVATOR DOMAIN"/>
    <property type="match status" value="1"/>
</dbReference>
<dbReference type="Pfam" id="PF00196">
    <property type="entry name" value="GerE"/>
    <property type="match status" value="1"/>
</dbReference>
<dbReference type="Proteomes" id="UP000631312">
    <property type="component" value="Unassembled WGS sequence"/>
</dbReference>
<dbReference type="InterPro" id="IPR036388">
    <property type="entry name" value="WH-like_DNA-bd_sf"/>
</dbReference>
<proteinExistence type="predicted"/>
<evidence type="ECO:0000313" key="5">
    <source>
        <dbReference type="EMBL" id="MBB4754423.1"/>
    </source>
</evidence>
<dbReference type="SUPFAM" id="SSF46894">
    <property type="entry name" value="C-terminal effector domain of the bipartite response regulators"/>
    <property type="match status" value="1"/>
</dbReference>
<name>A0A7W7HPQ7_9ACTN</name>
<dbReference type="InterPro" id="IPR000792">
    <property type="entry name" value="Tscrpt_reg_LuxR_C"/>
</dbReference>
<evidence type="ECO:0000313" key="4">
    <source>
        <dbReference type="EMBL" id="GIE40497.1"/>
    </source>
</evidence>
<evidence type="ECO:0000256" key="2">
    <source>
        <dbReference type="ARBA" id="ARBA00022840"/>
    </source>
</evidence>
<keyword evidence="7" id="KW-1185">Reference proteome</keyword>
<dbReference type="Proteomes" id="UP000590511">
    <property type="component" value="Unassembled WGS sequence"/>
</dbReference>
<keyword evidence="2" id="KW-0067">ATP-binding</keyword>
<organism evidence="5 6">
    <name type="scientific">Actinoplanes lobatus</name>
    <dbReference type="NCBI Taxonomy" id="113568"/>
    <lineage>
        <taxon>Bacteria</taxon>
        <taxon>Bacillati</taxon>
        <taxon>Actinomycetota</taxon>
        <taxon>Actinomycetes</taxon>
        <taxon>Micromonosporales</taxon>
        <taxon>Micromonosporaceae</taxon>
        <taxon>Actinoplanes</taxon>
    </lineage>
</organism>
<dbReference type="PANTHER" id="PTHR16305">
    <property type="entry name" value="TESTICULAR SOLUBLE ADENYLYL CYCLASE"/>
    <property type="match status" value="1"/>
</dbReference>
<sequence>MPEVVPALHGREELLAAIDARLAAGGGVVLHGPPGIGRTALLDTVADQAAARGELVLRLRPARGERALAYAGVADLVRQVPAEAVAALAPAPRHALIALRQGRPSRTGVPALARRLVMPELLAHCARTSPLLLVLDDAQWLDPESAELIGYAMRRRPGPRVRMLAAERRPGRTRAARLCPAPVAELEVPPLSPDDLAALLEAHGLPCRAASQLYQASAGNPFLALALGGAVAAGPNWRPASLPEPVRELARERLAELSTETRDTLLVAALATEPTVTLLLRAGRDDAVRELRSATGAGIVELTGERIRFTPPLLARVLADETPAADRGRVHADLAAAAYDPVEALRQQALRTARPDPDVAADLAAAARRCAERGAERTAAELYLLAADRCPPDRSADRLDWLVTAARTAITGGVPVVAGRAAEAVLAADAPPAHRVRARLVLLDLAGQALADMGETFAAALAEAGDDPALAAPVRLRLTWTALLTGDLEGGVAEAREAERAARLAGDPTTESMALTALAQIQRVQGEPGWRDTLERALRLPATPAPDWLHYGPHYFAARFALFDDRLDEARADLLNLLAVAEHDRIGEARVEVLRSLSEVATRAGRCQEALRYAHRAVRAAQDAGLSPGPTWYTAAVAELAGGSLEAAAGFARRGIRASRQEGDGLYLRRNLHALGQAEVRSGDTRAGVATLRRLRDSEAEAGSADPMIVRWRADLAAALASVGEHAEAATTLALARQAAEGLGSSPALAGYLDRAAAIVSSESGQADLAADLATAAARHFERLRQPVEQAHALLVAGGAERRRRRYAAARQAIGAAHRLFRTTGARPWAREAELALARTEGTPDQGLTSTELRIAGMVRDGASNREIATRLYLSVKTVEATLTRVYRKLGVRSRTQLLTVLAVGEITTPS</sequence>
<dbReference type="AlphaFoldDB" id="A0A7W7HPQ7"/>
<comment type="caution">
    <text evidence="5">The sequence shown here is derived from an EMBL/GenBank/DDBJ whole genome shotgun (WGS) entry which is preliminary data.</text>
</comment>
<reference evidence="5 6" key="1">
    <citation type="submission" date="2020-08" db="EMBL/GenBank/DDBJ databases">
        <title>Sequencing the genomes of 1000 actinobacteria strains.</title>
        <authorList>
            <person name="Klenk H.-P."/>
        </authorList>
    </citation>
    <scope>NUCLEOTIDE SEQUENCE [LARGE SCALE GENOMIC DNA]</scope>
    <source>
        <strain evidence="5 6">DSM 43150</strain>
    </source>
</reference>
<dbReference type="GO" id="GO:0003677">
    <property type="term" value="F:DNA binding"/>
    <property type="evidence" value="ECO:0007669"/>
    <property type="project" value="UniProtKB-KW"/>
</dbReference>
<dbReference type="SMART" id="SM00421">
    <property type="entry name" value="HTH_LUXR"/>
    <property type="match status" value="1"/>
</dbReference>
<protein>
    <submittedName>
        <fullName evidence="4 5">Transcriptional regulator</fullName>
    </submittedName>
</protein>
<dbReference type="EMBL" id="BOMP01000047">
    <property type="protein sequence ID" value="GIE40497.1"/>
    <property type="molecule type" value="Genomic_DNA"/>
</dbReference>
<feature type="domain" description="HTH luxR-type" evidence="3">
    <location>
        <begin position="841"/>
        <end position="906"/>
    </location>
</feature>
<evidence type="ECO:0000259" key="3">
    <source>
        <dbReference type="PROSITE" id="PS50043"/>
    </source>
</evidence>
<reference evidence="4 7" key="2">
    <citation type="submission" date="2021-01" db="EMBL/GenBank/DDBJ databases">
        <title>Whole genome shotgun sequence of Actinoplanes lobatus NBRC 12513.</title>
        <authorList>
            <person name="Komaki H."/>
            <person name="Tamura T."/>
        </authorList>
    </citation>
    <scope>NUCLEOTIDE SEQUENCE [LARGE SCALE GENOMIC DNA]</scope>
    <source>
        <strain evidence="4 7">NBRC 12513</strain>
    </source>
</reference>
<dbReference type="InterPro" id="IPR016032">
    <property type="entry name" value="Sig_transdc_resp-reg_C-effctor"/>
</dbReference>
<dbReference type="Gene3D" id="1.10.10.10">
    <property type="entry name" value="Winged helix-like DNA-binding domain superfamily/Winged helix DNA-binding domain"/>
    <property type="match status" value="1"/>
</dbReference>
<evidence type="ECO:0000313" key="6">
    <source>
        <dbReference type="Proteomes" id="UP000590511"/>
    </source>
</evidence>
<dbReference type="EMBL" id="JACHNC010000001">
    <property type="protein sequence ID" value="MBB4754423.1"/>
    <property type="molecule type" value="Genomic_DNA"/>
</dbReference>
<dbReference type="Pfam" id="PF13191">
    <property type="entry name" value="AAA_16"/>
    <property type="match status" value="1"/>
</dbReference>